<sequence length="140" mass="15746">MPSDQSAQKKKAGVKKSVGKKKKDVAGNALEPNLKKRGLFNKDLKVMMYGYGDAEIPFSESVDLLEEMVVDYVTTMAHTAMDHATGRDGKMQPEDVLYLVRKDPQKFARATELLRLNEEIKQARKNFDDEGKQALEEDAP</sequence>
<evidence type="ECO:0000256" key="3">
    <source>
        <dbReference type="ARBA" id="ARBA00023163"/>
    </source>
</evidence>
<keyword evidence="2" id="KW-0805">Transcription regulation</keyword>
<dbReference type="InterPro" id="IPR009072">
    <property type="entry name" value="Histone-fold"/>
</dbReference>
<feature type="region of interest" description="Disordered" evidence="7">
    <location>
        <begin position="1"/>
        <end position="29"/>
    </location>
</feature>
<comment type="similarity">
    <text evidence="5">Belongs to the TAF13 family.</text>
</comment>
<evidence type="ECO:0000256" key="2">
    <source>
        <dbReference type="ARBA" id="ARBA00023015"/>
    </source>
</evidence>
<name>A0ABR2YU68_9CHLO</name>
<evidence type="ECO:0000256" key="6">
    <source>
        <dbReference type="ARBA" id="ARBA00040136"/>
    </source>
</evidence>
<dbReference type="InterPro" id="IPR003195">
    <property type="entry name" value="TFIID_TAF13"/>
</dbReference>
<dbReference type="PANTHER" id="PTHR11380">
    <property type="entry name" value="TRANSCRIPTION INITIATION FACTOR TFIID/SUPT3-RELATED"/>
    <property type="match status" value="1"/>
</dbReference>
<accession>A0ABR2YU68</accession>
<evidence type="ECO:0000256" key="4">
    <source>
        <dbReference type="ARBA" id="ARBA00023242"/>
    </source>
</evidence>
<evidence type="ECO:0000313" key="9">
    <source>
        <dbReference type="Proteomes" id="UP001491310"/>
    </source>
</evidence>
<keyword evidence="9" id="KW-1185">Reference proteome</keyword>
<feature type="compositionally biased region" description="Basic residues" evidence="7">
    <location>
        <begin position="8"/>
        <end position="23"/>
    </location>
</feature>
<dbReference type="Gene3D" id="1.10.20.10">
    <property type="entry name" value="Histone, subunit A"/>
    <property type="match status" value="1"/>
</dbReference>
<dbReference type="Pfam" id="PF02269">
    <property type="entry name" value="TFIID-18kDa"/>
    <property type="match status" value="1"/>
</dbReference>
<dbReference type="EMBL" id="JALJOT010000005">
    <property type="protein sequence ID" value="KAK9915270.1"/>
    <property type="molecule type" value="Genomic_DNA"/>
</dbReference>
<evidence type="ECO:0000256" key="5">
    <source>
        <dbReference type="ARBA" id="ARBA00038392"/>
    </source>
</evidence>
<comment type="caution">
    <text evidence="8">The sequence shown here is derived from an EMBL/GenBank/DDBJ whole genome shotgun (WGS) entry which is preliminary data.</text>
</comment>
<gene>
    <name evidence="8" type="ORF">WJX75_006911</name>
</gene>
<comment type="subcellular location">
    <subcellularLocation>
        <location evidence="1">Nucleus</location>
    </subcellularLocation>
</comment>
<keyword evidence="4" id="KW-0539">Nucleus</keyword>
<evidence type="ECO:0000313" key="8">
    <source>
        <dbReference type="EMBL" id="KAK9915270.1"/>
    </source>
</evidence>
<dbReference type="PANTHER" id="PTHR11380:SF5">
    <property type="entry name" value="TRANSCRIPTION INITIATION FACTOR TFIID SUBUNIT 13"/>
    <property type="match status" value="1"/>
</dbReference>
<protein>
    <recommendedName>
        <fullName evidence="6">Transcription initiation factor TFIID subunit 13</fullName>
    </recommendedName>
</protein>
<evidence type="ECO:0000256" key="1">
    <source>
        <dbReference type="ARBA" id="ARBA00004123"/>
    </source>
</evidence>
<reference evidence="8 9" key="1">
    <citation type="journal article" date="2024" name="Nat. Commun.">
        <title>Phylogenomics reveals the evolutionary origins of lichenization in chlorophyte algae.</title>
        <authorList>
            <person name="Puginier C."/>
            <person name="Libourel C."/>
            <person name="Otte J."/>
            <person name="Skaloud P."/>
            <person name="Haon M."/>
            <person name="Grisel S."/>
            <person name="Petersen M."/>
            <person name="Berrin J.G."/>
            <person name="Delaux P.M."/>
            <person name="Dal Grande F."/>
            <person name="Keller J."/>
        </authorList>
    </citation>
    <scope>NUCLEOTIDE SEQUENCE [LARGE SCALE GENOMIC DNA]</scope>
    <source>
        <strain evidence="8 9">SAG 216-7</strain>
    </source>
</reference>
<keyword evidence="3" id="KW-0804">Transcription</keyword>
<dbReference type="CDD" id="cd07978">
    <property type="entry name" value="HFD_TAF13"/>
    <property type="match status" value="1"/>
</dbReference>
<evidence type="ECO:0000256" key="7">
    <source>
        <dbReference type="SAM" id="MobiDB-lite"/>
    </source>
</evidence>
<dbReference type="SUPFAM" id="SSF47113">
    <property type="entry name" value="Histone-fold"/>
    <property type="match status" value="1"/>
</dbReference>
<dbReference type="Proteomes" id="UP001491310">
    <property type="component" value="Unassembled WGS sequence"/>
</dbReference>
<organism evidence="8 9">
    <name type="scientific">Coccomyxa subellipsoidea</name>
    <dbReference type="NCBI Taxonomy" id="248742"/>
    <lineage>
        <taxon>Eukaryota</taxon>
        <taxon>Viridiplantae</taxon>
        <taxon>Chlorophyta</taxon>
        <taxon>core chlorophytes</taxon>
        <taxon>Trebouxiophyceae</taxon>
        <taxon>Trebouxiophyceae incertae sedis</taxon>
        <taxon>Coccomyxaceae</taxon>
        <taxon>Coccomyxa</taxon>
    </lineage>
</organism>
<proteinExistence type="inferred from homology"/>